<feature type="binding site" evidence="14">
    <location>
        <position position="91"/>
    </location>
    <ligand>
        <name>Zn(2+)</name>
        <dbReference type="ChEBI" id="CHEBI:29105"/>
        <note>catalytic</note>
    </ligand>
</feature>
<dbReference type="RefSeq" id="WP_073340587.1">
    <property type="nucleotide sequence ID" value="NZ_FQXM01000031.1"/>
</dbReference>
<reference evidence="17 18" key="1">
    <citation type="submission" date="2016-11" db="EMBL/GenBank/DDBJ databases">
        <authorList>
            <person name="Jaros S."/>
            <person name="Januszkiewicz K."/>
            <person name="Wedrychowicz H."/>
        </authorList>
    </citation>
    <scope>NUCLEOTIDE SEQUENCE [LARGE SCALE GENOMIC DNA]</scope>
    <source>
        <strain evidence="17 18">DSM 8605</strain>
    </source>
</reference>
<feature type="domain" description="CMP/dCMP-type deaminase" evidence="16">
    <location>
        <begin position="6"/>
        <end position="133"/>
    </location>
</feature>
<evidence type="ECO:0000256" key="11">
    <source>
        <dbReference type="ARBA" id="ARBA00049558"/>
    </source>
</evidence>
<feature type="binding site" evidence="14">
    <location>
        <position position="58"/>
    </location>
    <ligand>
        <name>Zn(2+)</name>
        <dbReference type="ChEBI" id="CHEBI:29105"/>
        <note>catalytic</note>
    </ligand>
</feature>
<dbReference type="GO" id="GO:0042802">
    <property type="term" value="F:identical protein binding"/>
    <property type="evidence" value="ECO:0007669"/>
    <property type="project" value="UniProtKB-ARBA"/>
</dbReference>
<dbReference type="CDD" id="cd01283">
    <property type="entry name" value="cytidine_deaminase"/>
    <property type="match status" value="1"/>
</dbReference>
<dbReference type="FunFam" id="3.40.140.10:FF:000008">
    <property type="entry name" value="Cytidine deaminase"/>
    <property type="match status" value="1"/>
</dbReference>
<dbReference type="InterPro" id="IPR016192">
    <property type="entry name" value="APOBEC/CMP_deaminase_Zn-bd"/>
</dbReference>
<evidence type="ECO:0000259" key="16">
    <source>
        <dbReference type="PROSITE" id="PS51747"/>
    </source>
</evidence>
<dbReference type="PROSITE" id="PS00903">
    <property type="entry name" value="CYT_DCMP_DEAMINASES_1"/>
    <property type="match status" value="1"/>
</dbReference>
<dbReference type="GO" id="GO:0055086">
    <property type="term" value="P:nucleobase-containing small molecule metabolic process"/>
    <property type="evidence" value="ECO:0007669"/>
    <property type="project" value="UniProtKB-ARBA"/>
</dbReference>
<evidence type="ECO:0000256" key="14">
    <source>
        <dbReference type="PIRSR" id="PIRSR606262-3"/>
    </source>
</evidence>
<dbReference type="InterPro" id="IPR002125">
    <property type="entry name" value="CMP_dCMP_dom"/>
</dbReference>
<evidence type="ECO:0000256" key="13">
    <source>
        <dbReference type="PIRSR" id="PIRSR606262-2"/>
    </source>
</evidence>
<sequence length="137" mass="15360">MNKLSKEYEKLMEEAIKYREKAYVPYSNFKVGAAILTIDGEVYGGCNIENASYGATNCAERTAIFKAVSEGTNEITAIAIIGDEKEITYPCGICRQVIREFGNEDVDVIIFTSLDNYKIIKLSEILPYAFTKMDLTK</sequence>
<dbReference type="PROSITE" id="PS51747">
    <property type="entry name" value="CYT_DCMP_DEAMINASES_2"/>
    <property type="match status" value="1"/>
</dbReference>
<dbReference type="Pfam" id="PF00383">
    <property type="entry name" value="dCMP_cyt_deam_1"/>
    <property type="match status" value="1"/>
</dbReference>
<comment type="function">
    <text evidence="2 15">This enzyme scavenges exogenous and endogenous cytidine and 2'-deoxycytidine for UMP synthesis.</text>
</comment>
<evidence type="ECO:0000256" key="5">
    <source>
        <dbReference type="ARBA" id="ARBA00018266"/>
    </source>
</evidence>
<evidence type="ECO:0000256" key="7">
    <source>
        <dbReference type="ARBA" id="ARBA00022801"/>
    </source>
</evidence>
<evidence type="ECO:0000256" key="1">
    <source>
        <dbReference type="ARBA" id="ARBA00001947"/>
    </source>
</evidence>
<gene>
    <name evidence="17" type="ORF">SAMN02745207_03755</name>
</gene>
<evidence type="ECO:0000313" key="17">
    <source>
        <dbReference type="EMBL" id="SHI00486.1"/>
    </source>
</evidence>
<dbReference type="GO" id="GO:0004126">
    <property type="term" value="F:cytidine deaminase activity"/>
    <property type="evidence" value="ECO:0007669"/>
    <property type="project" value="UniProtKB-UniRule"/>
</dbReference>
<dbReference type="PANTHER" id="PTHR11644:SF2">
    <property type="entry name" value="CYTIDINE DEAMINASE"/>
    <property type="match status" value="1"/>
</dbReference>
<feature type="binding site" evidence="14">
    <location>
        <position position="94"/>
    </location>
    <ligand>
        <name>Zn(2+)</name>
        <dbReference type="ChEBI" id="CHEBI:29105"/>
        <note>catalytic</note>
    </ligand>
</feature>
<evidence type="ECO:0000256" key="10">
    <source>
        <dbReference type="ARBA" id="ARBA00049252"/>
    </source>
</evidence>
<evidence type="ECO:0000256" key="3">
    <source>
        <dbReference type="ARBA" id="ARBA00006576"/>
    </source>
</evidence>
<dbReference type="EC" id="3.5.4.5" evidence="4 15"/>
<feature type="active site" description="Proton donor" evidence="12">
    <location>
        <position position="60"/>
    </location>
</feature>
<dbReference type="PANTHER" id="PTHR11644">
    <property type="entry name" value="CYTIDINE DEAMINASE"/>
    <property type="match status" value="1"/>
</dbReference>
<comment type="catalytic activity">
    <reaction evidence="10 15">
        <text>2'-deoxycytidine + H2O + H(+) = 2'-deoxyuridine + NH4(+)</text>
        <dbReference type="Rhea" id="RHEA:13433"/>
        <dbReference type="ChEBI" id="CHEBI:15377"/>
        <dbReference type="ChEBI" id="CHEBI:15378"/>
        <dbReference type="ChEBI" id="CHEBI:15698"/>
        <dbReference type="ChEBI" id="CHEBI:16450"/>
        <dbReference type="ChEBI" id="CHEBI:28938"/>
        <dbReference type="EC" id="3.5.4.5"/>
    </reaction>
</comment>
<evidence type="ECO:0000256" key="8">
    <source>
        <dbReference type="ARBA" id="ARBA00022833"/>
    </source>
</evidence>
<dbReference type="InterPro" id="IPR016193">
    <property type="entry name" value="Cytidine_deaminase-like"/>
</dbReference>
<dbReference type="EMBL" id="FQXM01000031">
    <property type="protein sequence ID" value="SHI00486.1"/>
    <property type="molecule type" value="Genomic_DNA"/>
</dbReference>
<evidence type="ECO:0000256" key="4">
    <source>
        <dbReference type="ARBA" id="ARBA00012783"/>
    </source>
</evidence>
<dbReference type="OrthoDB" id="9795347at2"/>
<dbReference type="GO" id="GO:0072527">
    <property type="term" value="P:pyrimidine-containing compound metabolic process"/>
    <property type="evidence" value="ECO:0007669"/>
    <property type="project" value="UniProtKB-ARBA"/>
</dbReference>
<comment type="cofactor">
    <cofactor evidence="1 14 15">
        <name>Zn(2+)</name>
        <dbReference type="ChEBI" id="CHEBI:29105"/>
    </cofactor>
</comment>
<keyword evidence="6 14" id="KW-0479">Metal-binding</keyword>
<dbReference type="SUPFAM" id="SSF53927">
    <property type="entry name" value="Cytidine deaminase-like"/>
    <property type="match status" value="1"/>
</dbReference>
<keyword evidence="18" id="KW-1185">Reference proteome</keyword>
<dbReference type="InterPro" id="IPR050202">
    <property type="entry name" value="Cyt/Deoxycyt_deaminase"/>
</dbReference>
<accession>A0A1M5XL62</accession>
<name>A0A1M5XL62_9CLOT</name>
<evidence type="ECO:0000256" key="9">
    <source>
        <dbReference type="ARBA" id="ARBA00032005"/>
    </source>
</evidence>
<dbReference type="Gene3D" id="3.40.140.10">
    <property type="entry name" value="Cytidine Deaminase, domain 2"/>
    <property type="match status" value="1"/>
</dbReference>
<evidence type="ECO:0000256" key="2">
    <source>
        <dbReference type="ARBA" id="ARBA00003949"/>
    </source>
</evidence>
<keyword evidence="7 15" id="KW-0378">Hydrolase</keyword>
<dbReference type="STRING" id="1121316.SAMN02745207_03755"/>
<proteinExistence type="inferred from homology"/>
<evidence type="ECO:0000256" key="12">
    <source>
        <dbReference type="PIRSR" id="PIRSR606262-1"/>
    </source>
</evidence>
<dbReference type="Proteomes" id="UP000184447">
    <property type="component" value="Unassembled WGS sequence"/>
</dbReference>
<dbReference type="InterPro" id="IPR006262">
    <property type="entry name" value="Cyt_deam_tetra"/>
</dbReference>
<dbReference type="NCBIfam" id="NF004064">
    <property type="entry name" value="PRK05578.1"/>
    <property type="match status" value="1"/>
</dbReference>
<dbReference type="GO" id="GO:0008270">
    <property type="term" value="F:zinc ion binding"/>
    <property type="evidence" value="ECO:0007669"/>
    <property type="project" value="UniProtKB-UniRule"/>
</dbReference>
<comment type="catalytic activity">
    <reaction evidence="11 15">
        <text>cytidine + H2O + H(+) = uridine + NH4(+)</text>
        <dbReference type="Rhea" id="RHEA:16069"/>
        <dbReference type="ChEBI" id="CHEBI:15377"/>
        <dbReference type="ChEBI" id="CHEBI:15378"/>
        <dbReference type="ChEBI" id="CHEBI:16704"/>
        <dbReference type="ChEBI" id="CHEBI:17562"/>
        <dbReference type="ChEBI" id="CHEBI:28938"/>
        <dbReference type="EC" id="3.5.4.5"/>
    </reaction>
</comment>
<evidence type="ECO:0000256" key="15">
    <source>
        <dbReference type="RuleBase" id="RU364006"/>
    </source>
</evidence>
<organism evidence="17 18">
    <name type="scientific">Clostridium grantii DSM 8605</name>
    <dbReference type="NCBI Taxonomy" id="1121316"/>
    <lineage>
        <taxon>Bacteria</taxon>
        <taxon>Bacillati</taxon>
        <taxon>Bacillota</taxon>
        <taxon>Clostridia</taxon>
        <taxon>Eubacteriales</taxon>
        <taxon>Clostridiaceae</taxon>
        <taxon>Clostridium</taxon>
    </lineage>
</organism>
<keyword evidence="8 14" id="KW-0862">Zinc</keyword>
<dbReference type="GO" id="GO:0005829">
    <property type="term" value="C:cytosol"/>
    <property type="evidence" value="ECO:0007669"/>
    <property type="project" value="TreeGrafter"/>
</dbReference>
<feature type="binding site" evidence="13">
    <location>
        <begin position="47"/>
        <end position="53"/>
    </location>
    <ligand>
        <name>substrate</name>
    </ligand>
</feature>
<evidence type="ECO:0000256" key="6">
    <source>
        <dbReference type="ARBA" id="ARBA00022723"/>
    </source>
</evidence>
<evidence type="ECO:0000313" key="18">
    <source>
        <dbReference type="Proteomes" id="UP000184447"/>
    </source>
</evidence>
<dbReference type="AlphaFoldDB" id="A0A1M5XL62"/>
<dbReference type="NCBIfam" id="TIGR01354">
    <property type="entry name" value="cyt_deam_tetra"/>
    <property type="match status" value="1"/>
</dbReference>
<comment type="similarity">
    <text evidence="3 15">Belongs to the cytidine and deoxycytidylate deaminase family.</text>
</comment>
<protein>
    <recommendedName>
        <fullName evidence="5 15">Cytidine deaminase</fullName>
        <ecNumber evidence="4 15">3.5.4.5</ecNumber>
    </recommendedName>
    <alternativeName>
        <fullName evidence="9 15">Cytidine aminohydrolase</fullName>
    </alternativeName>
</protein>